<comment type="cofactor">
    <cofactor evidence="1">
        <name>FAD</name>
        <dbReference type="ChEBI" id="CHEBI:57692"/>
    </cofactor>
</comment>
<evidence type="ECO:0000256" key="1">
    <source>
        <dbReference type="ARBA" id="ARBA00001974"/>
    </source>
</evidence>
<evidence type="ECO:0000259" key="6">
    <source>
        <dbReference type="Pfam" id="PF01756"/>
    </source>
</evidence>
<accession>A0A4Y3QU92</accession>
<sequence length="603" mass="65255">MLETDERCDTDAKGPHRTPVAAHLTGVLFEDSPDDVHTRWREAVRDPLFRHPEGARTRERWQLAYDRLRLLNRSAAAPRALADDPRALAALHEWTAIVDGATSTVAGIHYNLFLGSLLDDRVSPARDLDRFLTMERIGTFLCTERGHGNDASALETTARLDPATGGFTLHTPGRPAQKYMPNTGPAGGAKSALVAARLLVDGRDEGVFLFLADLTDERGRPLPGVTVEPLPQRAGSPVDHCVTGFDHVALERSALVQGPHGRLLPDGSLASALGSPRRRVLHSIGRVTTGKLCMSAATLGGSRAALAVAVRYSLTRHVSGPAKGSRVPLAAHRGHYARLVGHLADAYAMTFLHRSVTDRWARRTPGDERAAERHVAVAKGWITWRARGITIECRERCGARGLFPVNGLAEYPANADGAVTAEGDNLAVWSKAAAEMLFDGPDTGPALPGGRPDADDPRFWRSLLAAAEGFWRERARQDLRRPGAADALGRWNNACDAALELVSAHAEGLAADAFTTALARDGIPDAARAVLEDLLRLFLVRMVRPRAGLLLAEGWLTAEQVLAMPERERVLVGRLGQYQDALVEAFAVPDEHLDALPMLTTDH</sequence>
<name>A0A4Y3QU92_STRCI</name>
<dbReference type="PANTHER" id="PTHR10909">
    <property type="entry name" value="ELECTRON TRANSPORT OXIDOREDUCTASE"/>
    <property type="match status" value="1"/>
</dbReference>
<dbReference type="SUPFAM" id="SSF47203">
    <property type="entry name" value="Acyl-CoA dehydrogenase C-terminal domain-like"/>
    <property type="match status" value="2"/>
</dbReference>
<evidence type="ECO:0000313" key="8">
    <source>
        <dbReference type="EMBL" id="GEB48801.1"/>
    </source>
</evidence>
<dbReference type="InterPro" id="IPR046373">
    <property type="entry name" value="Acyl-CoA_Oxase/DH_mid-dom_sf"/>
</dbReference>
<comment type="similarity">
    <text evidence="2">Belongs to the acyl-CoA oxidase family.</text>
</comment>
<feature type="domain" description="Acyl-CoA oxidase C-terminal" evidence="6">
    <location>
        <begin position="489"/>
        <end position="595"/>
    </location>
</feature>
<dbReference type="RefSeq" id="WP_086817578.1">
    <property type="nucleotide sequence ID" value="NZ_BJMM01000004.1"/>
</dbReference>
<evidence type="ECO:0000256" key="5">
    <source>
        <dbReference type="ARBA" id="ARBA00023002"/>
    </source>
</evidence>
<dbReference type="AlphaFoldDB" id="A0A4Y3QU92"/>
<dbReference type="Proteomes" id="UP000319210">
    <property type="component" value="Unassembled WGS sequence"/>
</dbReference>
<keyword evidence="9" id="KW-1185">Reference proteome</keyword>
<proteinExistence type="inferred from homology"/>
<dbReference type="InterPro" id="IPR055060">
    <property type="entry name" value="ACOX_C_alpha1"/>
</dbReference>
<keyword evidence="5" id="KW-0560">Oxidoreductase</keyword>
<dbReference type="GO" id="GO:0005504">
    <property type="term" value="F:fatty acid binding"/>
    <property type="evidence" value="ECO:0007669"/>
    <property type="project" value="TreeGrafter"/>
</dbReference>
<evidence type="ECO:0000313" key="9">
    <source>
        <dbReference type="Proteomes" id="UP000319210"/>
    </source>
</evidence>
<keyword evidence="4" id="KW-0274">FAD</keyword>
<gene>
    <name evidence="8" type="ORF">SCA03_13520</name>
</gene>
<dbReference type="Gene3D" id="1.20.140.10">
    <property type="entry name" value="Butyryl-CoA Dehydrogenase, subunit A, domain 3"/>
    <property type="match status" value="2"/>
</dbReference>
<dbReference type="PANTHER" id="PTHR10909:SF382">
    <property type="entry name" value="ACYL-COENZYME A OXIDASE"/>
    <property type="match status" value="1"/>
</dbReference>
<dbReference type="InterPro" id="IPR002655">
    <property type="entry name" value="Acyl-CoA_oxidase_C"/>
</dbReference>
<evidence type="ECO:0000256" key="3">
    <source>
        <dbReference type="ARBA" id="ARBA00022630"/>
    </source>
</evidence>
<dbReference type="Gene3D" id="2.40.110.10">
    <property type="entry name" value="Butyryl-CoA Dehydrogenase, subunit A, domain 2"/>
    <property type="match status" value="1"/>
</dbReference>
<dbReference type="InterPro" id="IPR009100">
    <property type="entry name" value="AcylCoA_DH/oxidase_NM_dom_sf"/>
</dbReference>
<dbReference type="GO" id="GO:0033540">
    <property type="term" value="P:fatty acid beta-oxidation using acyl-CoA oxidase"/>
    <property type="evidence" value="ECO:0007669"/>
    <property type="project" value="TreeGrafter"/>
</dbReference>
<dbReference type="GO" id="GO:0071949">
    <property type="term" value="F:FAD binding"/>
    <property type="evidence" value="ECO:0007669"/>
    <property type="project" value="InterPro"/>
</dbReference>
<evidence type="ECO:0000256" key="2">
    <source>
        <dbReference type="ARBA" id="ARBA00006288"/>
    </source>
</evidence>
<feature type="domain" description="Acyl-CoA oxidase C-alpha1" evidence="7">
    <location>
        <begin position="291"/>
        <end position="433"/>
    </location>
</feature>
<dbReference type="GO" id="GO:0003997">
    <property type="term" value="F:acyl-CoA oxidase activity"/>
    <property type="evidence" value="ECO:0007669"/>
    <property type="project" value="InterPro"/>
</dbReference>
<reference evidence="8 9" key="1">
    <citation type="submission" date="2019-06" db="EMBL/GenBank/DDBJ databases">
        <title>Whole genome shotgun sequence of Streptomyces cacaoi subsp. cacaoi NBRC 12748.</title>
        <authorList>
            <person name="Hosoyama A."/>
            <person name="Uohara A."/>
            <person name="Ohji S."/>
            <person name="Ichikawa N."/>
        </authorList>
    </citation>
    <scope>NUCLEOTIDE SEQUENCE [LARGE SCALE GENOMIC DNA]</scope>
    <source>
        <strain evidence="8 9">NBRC 12748</strain>
    </source>
</reference>
<dbReference type="EMBL" id="BJMM01000004">
    <property type="protein sequence ID" value="GEB48801.1"/>
    <property type="molecule type" value="Genomic_DNA"/>
</dbReference>
<dbReference type="GO" id="GO:0055088">
    <property type="term" value="P:lipid homeostasis"/>
    <property type="evidence" value="ECO:0007669"/>
    <property type="project" value="TreeGrafter"/>
</dbReference>
<evidence type="ECO:0000256" key="4">
    <source>
        <dbReference type="ARBA" id="ARBA00022827"/>
    </source>
</evidence>
<protein>
    <submittedName>
        <fullName evidence="8">Uncharacterized protein</fullName>
    </submittedName>
</protein>
<dbReference type="InterPro" id="IPR036250">
    <property type="entry name" value="AcylCo_DH-like_C"/>
</dbReference>
<dbReference type="Pfam" id="PF22924">
    <property type="entry name" value="ACOX_C_alpha1"/>
    <property type="match status" value="1"/>
</dbReference>
<dbReference type="Pfam" id="PF01756">
    <property type="entry name" value="ACOX"/>
    <property type="match status" value="1"/>
</dbReference>
<dbReference type="SUPFAM" id="SSF56645">
    <property type="entry name" value="Acyl-CoA dehydrogenase NM domain-like"/>
    <property type="match status" value="1"/>
</dbReference>
<organism evidence="8 9">
    <name type="scientific">Streptomyces cacaoi</name>
    <dbReference type="NCBI Taxonomy" id="1898"/>
    <lineage>
        <taxon>Bacteria</taxon>
        <taxon>Bacillati</taxon>
        <taxon>Actinomycetota</taxon>
        <taxon>Actinomycetes</taxon>
        <taxon>Kitasatosporales</taxon>
        <taxon>Streptomycetaceae</taxon>
        <taxon>Streptomyces</taxon>
    </lineage>
</organism>
<dbReference type="OrthoDB" id="1144545at2"/>
<keyword evidence="3" id="KW-0285">Flavoprotein</keyword>
<comment type="caution">
    <text evidence="8">The sequence shown here is derived from an EMBL/GenBank/DDBJ whole genome shotgun (WGS) entry which is preliminary data.</text>
</comment>
<dbReference type="InterPro" id="IPR012258">
    <property type="entry name" value="Acyl-CoA_oxidase"/>
</dbReference>
<evidence type="ECO:0000259" key="7">
    <source>
        <dbReference type="Pfam" id="PF22924"/>
    </source>
</evidence>